<evidence type="ECO:0000313" key="2">
    <source>
        <dbReference type="Proteomes" id="UP000566819"/>
    </source>
</evidence>
<dbReference type="EMBL" id="JAAMPI010001802">
    <property type="protein sequence ID" value="KAF4624008.1"/>
    <property type="molecule type" value="Genomic_DNA"/>
</dbReference>
<evidence type="ECO:0000313" key="1">
    <source>
        <dbReference type="EMBL" id="KAF4624008.1"/>
    </source>
</evidence>
<dbReference type="Proteomes" id="UP000566819">
    <property type="component" value="Unassembled WGS sequence"/>
</dbReference>
<keyword evidence="2" id="KW-1185">Reference proteome</keyword>
<dbReference type="OrthoDB" id="5354320at2759"/>
<accession>A0A8H4R6V3</accession>
<proteinExistence type="predicted"/>
<sequence length="162" mass="18682">MGDELQQQILAQFLRSKIWDERTQRAVDMMRLCVHRRPQPTITDIQQNSRQGRPVKLGFRTEQDTILPPVEDDIGKHLFRTIKEMGDISYKKPKLAPVPVEWTTRESSANKGNKLVSFMYMGTLFLREPTGLSTHYNATCGLDWWPSKLHRLPFGATKPISS</sequence>
<name>A0A8H4R6V3_9HELO</name>
<dbReference type="AlphaFoldDB" id="A0A8H4R6V3"/>
<organism evidence="1 2">
    <name type="scientific">Cudoniella acicularis</name>
    <dbReference type="NCBI Taxonomy" id="354080"/>
    <lineage>
        <taxon>Eukaryota</taxon>
        <taxon>Fungi</taxon>
        <taxon>Dikarya</taxon>
        <taxon>Ascomycota</taxon>
        <taxon>Pezizomycotina</taxon>
        <taxon>Leotiomycetes</taxon>
        <taxon>Helotiales</taxon>
        <taxon>Tricladiaceae</taxon>
        <taxon>Cudoniella</taxon>
    </lineage>
</organism>
<protein>
    <submittedName>
        <fullName evidence="1">Uncharacterized protein</fullName>
    </submittedName>
</protein>
<gene>
    <name evidence="1" type="ORF">G7Y89_g14166</name>
</gene>
<comment type="caution">
    <text evidence="1">The sequence shown here is derived from an EMBL/GenBank/DDBJ whole genome shotgun (WGS) entry which is preliminary data.</text>
</comment>
<reference evidence="1 2" key="1">
    <citation type="submission" date="2020-03" db="EMBL/GenBank/DDBJ databases">
        <title>Draft Genome Sequence of Cudoniella acicularis.</title>
        <authorList>
            <person name="Buettner E."/>
            <person name="Kellner H."/>
        </authorList>
    </citation>
    <scope>NUCLEOTIDE SEQUENCE [LARGE SCALE GENOMIC DNA]</scope>
    <source>
        <strain evidence="1 2">DSM 108380</strain>
    </source>
</reference>